<comment type="caution">
    <text evidence="1">The sequence shown here is derived from an EMBL/GenBank/DDBJ whole genome shotgun (WGS) entry which is preliminary data.</text>
</comment>
<organism evidence="1 2">
    <name type="scientific">Cystobacter ferrugineus</name>
    <dbReference type="NCBI Taxonomy" id="83449"/>
    <lineage>
        <taxon>Bacteria</taxon>
        <taxon>Pseudomonadati</taxon>
        <taxon>Myxococcota</taxon>
        <taxon>Myxococcia</taxon>
        <taxon>Myxococcales</taxon>
        <taxon>Cystobacterineae</taxon>
        <taxon>Archangiaceae</taxon>
        <taxon>Cystobacter</taxon>
    </lineage>
</organism>
<protein>
    <submittedName>
        <fullName evidence="1">Uncharacterized protein</fullName>
    </submittedName>
</protein>
<dbReference type="EMBL" id="MPIN01000022">
    <property type="protein sequence ID" value="OJH34160.1"/>
    <property type="molecule type" value="Genomic_DNA"/>
</dbReference>
<reference evidence="2" key="1">
    <citation type="submission" date="2016-11" db="EMBL/GenBank/DDBJ databases">
        <authorList>
            <person name="Shukria A."/>
            <person name="Stevens D.C."/>
        </authorList>
    </citation>
    <scope>NUCLEOTIDE SEQUENCE [LARGE SCALE GENOMIC DNA]</scope>
    <source>
        <strain evidence="2">Cbfe23</strain>
    </source>
</reference>
<proteinExistence type="predicted"/>
<dbReference type="STRING" id="83449.BON30_45205"/>
<keyword evidence="2" id="KW-1185">Reference proteome</keyword>
<dbReference type="AlphaFoldDB" id="A0A1L9AVX9"/>
<sequence length="81" mass="9041">MSRHSSPVEDELVVFLGPSLACEEAKALVRCRLLPPARQGDVWKALAYRPRVLVLIDGVADRRERGRVEGEGWCRGAEKGR</sequence>
<accession>A0A1L9AVX9</accession>
<name>A0A1L9AVX9_9BACT</name>
<reference evidence="1 2" key="2">
    <citation type="submission" date="2016-12" db="EMBL/GenBank/DDBJ databases">
        <title>Draft Genome Sequence of Cystobacter ferrugineus Strain Cbfe23.</title>
        <authorList>
            <person name="Akbar S."/>
            <person name="Dowd S.E."/>
            <person name="Stevens D.C."/>
        </authorList>
    </citation>
    <scope>NUCLEOTIDE SEQUENCE [LARGE SCALE GENOMIC DNA]</scope>
    <source>
        <strain evidence="1 2">Cbfe23</strain>
    </source>
</reference>
<evidence type="ECO:0000313" key="1">
    <source>
        <dbReference type="EMBL" id="OJH34160.1"/>
    </source>
</evidence>
<gene>
    <name evidence="1" type="ORF">BON30_45205</name>
</gene>
<evidence type="ECO:0000313" key="2">
    <source>
        <dbReference type="Proteomes" id="UP000182229"/>
    </source>
</evidence>
<dbReference type="Proteomes" id="UP000182229">
    <property type="component" value="Unassembled WGS sequence"/>
</dbReference>